<comment type="function">
    <text evidence="18">Catalyzes the formation of the signaling molecule cAMP in response to G-protein signaling.</text>
</comment>
<feature type="binding site" evidence="19">
    <location>
        <begin position="1160"/>
        <end position="1162"/>
    </location>
    <ligand>
        <name>ATP</name>
        <dbReference type="ChEBI" id="CHEBI:30616"/>
    </ligand>
</feature>
<dbReference type="EC" id="4.6.1.1" evidence="4 18"/>
<evidence type="ECO:0000256" key="11">
    <source>
        <dbReference type="ARBA" id="ARBA00022989"/>
    </source>
</evidence>
<dbReference type="Gene3D" id="3.30.70.1230">
    <property type="entry name" value="Nucleotide cyclase"/>
    <property type="match status" value="2"/>
</dbReference>
<feature type="region of interest" description="Disordered" evidence="22">
    <location>
        <begin position="606"/>
        <end position="627"/>
    </location>
</feature>
<dbReference type="InterPro" id="IPR001054">
    <property type="entry name" value="A/G_cyclase"/>
</dbReference>
<reference evidence="25" key="3">
    <citation type="submission" date="2025-09" db="UniProtKB">
        <authorList>
            <consortium name="Ensembl"/>
        </authorList>
    </citation>
    <scope>IDENTIFICATION</scope>
</reference>
<accession>A0A452G200</accession>
<dbReference type="PANTHER" id="PTHR45627">
    <property type="entry name" value="ADENYLATE CYCLASE TYPE 1"/>
    <property type="match status" value="1"/>
</dbReference>
<keyword evidence="10 18" id="KW-0460">Magnesium</keyword>
<dbReference type="GO" id="GO:0071361">
    <property type="term" value="P:cellular response to ethanol"/>
    <property type="evidence" value="ECO:0007669"/>
    <property type="project" value="Ensembl"/>
</dbReference>
<evidence type="ECO:0000256" key="23">
    <source>
        <dbReference type="SAM" id="Phobius"/>
    </source>
</evidence>
<comment type="cofactor">
    <cofactor evidence="20">
        <name>Mg(2+)</name>
        <dbReference type="ChEBI" id="CHEBI:18420"/>
    </cofactor>
    <cofactor evidence="20">
        <name>Mn(2+)</name>
        <dbReference type="ChEBI" id="CHEBI:29035"/>
    </cofactor>
    <text evidence="20">Binds 2 magnesium ions per subunit. Is also active with manganese (in vitro).</text>
</comment>
<reference evidence="25 26" key="1">
    <citation type="submission" date="2016-04" db="EMBL/GenBank/DDBJ databases">
        <title>Polished mammalian reference genomes with single-molecule sequencing and chromosome conformation capture applied to the Capra hircus genome.</title>
        <authorList>
            <person name="Bickhart D.M."/>
            <person name="Koren S."/>
            <person name="Rosen B."/>
            <person name="Hastie A."/>
            <person name="Liachko I."/>
            <person name="Sullivan S.T."/>
            <person name="Burton J."/>
            <person name="Sayre B.L."/>
            <person name="Huson H.J."/>
            <person name="Lee J."/>
            <person name="Lam E."/>
            <person name="Kelley C.M."/>
            <person name="Hutchison J.L."/>
            <person name="Zhou Y."/>
            <person name="Sun J."/>
            <person name="Crisa A."/>
            <person name="Schwartz J.C."/>
            <person name="Hammond J.A."/>
            <person name="Schroeder S.G."/>
            <person name="Liu G.E."/>
            <person name="Dunham M."/>
            <person name="Shendure J."/>
            <person name="Sonstegard T.S."/>
            <person name="Phillippy A.M."/>
            <person name="Van Tassell C.P."/>
            <person name="Smith T.P."/>
        </authorList>
    </citation>
    <scope>NUCLEOTIDE SEQUENCE [LARGE SCALE GENOMIC DNA]</scope>
</reference>
<feature type="binding site" evidence="19">
    <location>
        <begin position="477"/>
        <end position="479"/>
    </location>
    <ligand>
        <name>ATP</name>
        <dbReference type="ChEBI" id="CHEBI:30616"/>
    </ligand>
</feature>
<evidence type="ECO:0000256" key="22">
    <source>
        <dbReference type="SAM" id="MobiDB-lite"/>
    </source>
</evidence>
<proteinExistence type="inferred from homology"/>
<evidence type="ECO:0000259" key="24">
    <source>
        <dbReference type="PROSITE" id="PS50125"/>
    </source>
</evidence>
<feature type="transmembrane region" description="Helical" evidence="23">
    <location>
        <begin position="183"/>
        <end position="206"/>
    </location>
</feature>
<feature type="domain" description="Guanylate cyclase" evidence="24">
    <location>
        <begin position="1029"/>
        <end position="1173"/>
    </location>
</feature>
<dbReference type="GO" id="GO:0007189">
    <property type="term" value="P:adenylate cyclase-activating G protein-coupled receptor signaling pathway"/>
    <property type="evidence" value="ECO:0007669"/>
    <property type="project" value="TreeGrafter"/>
</dbReference>
<dbReference type="Pfam" id="PF06327">
    <property type="entry name" value="Adcy_cons_dom"/>
    <property type="match status" value="1"/>
</dbReference>
<dbReference type="PROSITE" id="PS50125">
    <property type="entry name" value="GUANYLATE_CYCLASE_2"/>
    <property type="match status" value="2"/>
</dbReference>
<feature type="binding site" evidence="19">
    <location>
        <position position="523"/>
    </location>
    <ligand>
        <name>ATP</name>
        <dbReference type="ChEBI" id="CHEBI:30616"/>
    </ligand>
</feature>
<evidence type="ECO:0000256" key="8">
    <source>
        <dbReference type="ARBA" id="ARBA00022741"/>
    </source>
</evidence>
<dbReference type="GO" id="GO:0071285">
    <property type="term" value="P:cellular response to lithium ion"/>
    <property type="evidence" value="ECO:0007669"/>
    <property type="project" value="Ensembl"/>
</dbReference>
<feature type="binding site" evidence="20">
    <location>
        <position position="436"/>
    </location>
    <ligand>
        <name>Mg(2+)</name>
        <dbReference type="ChEBI" id="CHEBI:18420"/>
        <label>2</label>
        <note>catalytic</note>
    </ligand>
</feature>
<evidence type="ECO:0000256" key="20">
    <source>
        <dbReference type="PIRSR" id="PIRSR039050-51"/>
    </source>
</evidence>
<dbReference type="PIRSF" id="PIRSF039050">
    <property type="entry name" value="Ade_cyc"/>
    <property type="match status" value="1"/>
</dbReference>
<gene>
    <name evidence="25" type="primary">ADCY7</name>
</gene>
<feature type="binding site" evidence="19">
    <location>
        <begin position="1167"/>
        <end position="1171"/>
    </location>
    <ligand>
        <name>ATP</name>
        <dbReference type="ChEBI" id="CHEBI:30616"/>
    </ligand>
</feature>
<dbReference type="InterPro" id="IPR030672">
    <property type="entry name" value="Adcy"/>
</dbReference>
<dbReference type="FunFam" id="3.30.70.1230:FF:000012">
    <property type="entry name" value="Adenylate cyclase"/>
    <property type="match status" value="1"/>
</dbReference>
<dbReference type="GO" id="GO:0005524">
    <property type="term" value="F:ATP binding"/>
    <property type="evidence" value="ECO:0007669"/>
    <property type="project" value="UniProtKB-UniRule"/>
</dbReference>
<feature type="binding site" evidence="19">
    <location>
        <position position="1081"/>
    </location>
    <ligand>
        <name>ATP</name>
        <dbReference type="ChEBI" id="CHEBI:30616"/>
    </ligand>
</feature>
<evidence type="ECO:0000256" key="10">
    <source>
        <dbReference type="ARBA" id="ARBA00022842"/>
    </source>
</evidence>
<evidence type="ECO:0000256" key="15">
    <source>
        <dbReference type="ARBA" id="ARBA00023211"/>
    </source>
</evidence>
<dbReference type="GO" id="GO:1900016">
    <property type="term" value="P:negative regulation of cytokine production involved in inflammatory response"/>
    <property type="evidence" value="ECO:0007669"/>
    <property type="project" value="Ensembl"/>
</dbReference>
<feature type="transmembrane region" description="Helical" evidence="23">
    <location>
        <begin position="327"/>
        <end position="347"/>
    </location>
</feature>
<feature type="transmembrane region" description="Helical" evidence="23">
    <location>
        <begin position="896"/>
        <end position="916"/>
    </location>
</feature>
<feature type="compositionally biased region" description="Polar residues" evidence="22">
    <location>
        <begin position="654"/>
        <end position="663"/>
    </location>
</feature>
<evidence type="ECO:0000256" key="6">
    <source>
        <dbReference type="ARBA" id="ARBA00022723"/>
    </source>
</evidence>
<evidence type="ECO:0000256" key="16">
    <source>
        <dbReference type="ARBA" id="ARBA00023239"/>
    </source>
</evidence>
<feature type="binding site" evidence="19">
    <location>
        <position position="1207"/>
    </location>
    <ligand>
        <name>ATP</name>
        <dbReference type="ChEBI" id="CHEBI:30616"/>
    </ligand>
</feature>
<dbReference type="SMART" id="SM00044">
    <property type="entry name" value="CYCc"/>
    <property type="match status" value="2"/>
</dbReference>
<feature type="transmembrane region" description="Helical" evidence="23">
    <location>
        <begin position="213"/>
        <end position="232"/>
    </location>
</feature>
<feature type="transmembrane region" description="Helical" evidence="23">
    <location>
        <begin position="244"/>
        <end position="264"/>
    </location>
</feature>
<dbReference type="Bgee" id="ENSCHIG00000025184">
    <property type="expression patterns" value="Expressed in spleen and 16 other cell types or tissues"/>
</dbReference>
<evidence type="ECO:0000256" key="14">
    <source>
        <dbReference type="ARBA" id="ARBA00023180"/>
    </source>
</evidence>
<reference evidence="25" key="2">
    <citation type="submission" date="2025-08" db="UniProtKB">
        <authorList>
            <consortium name="Ensembl"/>
        </authorList>
    </citation>
    <scope>IDENTIFICATION</scope>
</reference>
<keyword evidence="12 18" id="KW-0115">cAMP biosynthesis</keyword>
<feature type="transmembrane region" description="Helical" evidence="23">
    <location>
        <begin position="943"/>
        <end position="963"/>
    </location>
</feature>
<dbReference type="GO" id="GO:0004016">
    <property type="term" value="F:adenylate cyclase activity"/>
    <property type="evidence" value="ECO:0007669"/>
    <property type="project" value="UniProtKB-EC"/>
</dbReference>
<dbReference type="Ensembl" id="ENSCHIT00000038365.1">
    <property type="protein sequence ID" value="ENSCHIP00000030493.1"/>
    <property type="gene ID" value="ENSCHIG00000025184.1"/>
</dbReference>
<keyword evidence="8 18" id="KW-0547">Nucleotide-binding</keyword>
<keyword evidence="13 18" id="KW-0472">Membrane</keyword>
<feature type="region of interest" description="Disordered" evidence="22">
    <location>
        <begin position="1"/>
        <end position="26"/>
    </location>
</feature>
<keyword evidence="9 18" id="KW-0067">ATP-binding</keyword>
<evidence type="ECO:0000256" key="12">
    <source>
        <dbReference type="ARBA" id="ARBA00022998"/>
    </source>
</evidence>
<organism evidence="25 26">
    <name type="scientific">Capra hircus</name>
    <name type="common">Goat</name>
    <dbReference type="NCBI Taxonomy" id="9925"/>
    <lineage>
        <taxon>Eukaryota</taxon>
        <taxon>Metazoa</taxon>
        <taxon>Chordata</taxon>
        <taxon>Craniata</taxon>
        <taxon>Vertebrata</taxon>
        <taxon>Euteleostomi</taxon>
        <taxon>Mammalia</taxon>
        <taxon>Eutheria</taxon>
        <taxon>Laurasiatheria</taxon>
        <taxon>Artiodactyla</taxon>
        <taxon>Ruminantia</taxon>
        <taxon>Pecora</taxon>
        <taxon>Bovidae</taxon>
        <taxon>Caprinae</taxon>
        <taxon>Capra</taxon>
    </lineage>
</organism>
<evidence type="ECO:0000256" key="3">
    <source>
        <dbReference type="ARBA" id="ARBA00004141"/>
    </source>
</evidence>
<keyword evidence="16 18" id="KW-0456">Lyase</keyword>
<evidence type="ECO:0000256" key="7">
    <source>
        <dbReference type="ARBA" id="ARBA00022737"/>
    </source>
</evidence>
<dbReference type="AlphaFoldDB" id="A0A452G200"/>
<dbReference type="GO" id="GO:0005886">
    <property type="term" value="C:plasma membrane"/>
    <property type="evidence" value="ECO:0007669"/>
    <property type="project" value="InterPro"/>
</dbReference>
<feature type="binding site" evidence="20">
    <location>
        <position position="435"/>
    </location>
    <ligand>
        <name>Mg(2+)</name>
        <dbReference type="ChEBI" id="CHEBI:18420"/>
        <label>1</label>
        <note>catalytic</note>
    </ligand>
</feature>
<comment type="catalytic activity">
    <reaction evidence="1 18">
        <text>ATP = 3',5'-cyclic AMP + diphosphate</text>
        <dbReference type="Rhea" id="RHEA:15389"/>
        <dbReference type="ChEBI" id="CHEBI:30616"/>
        <dbReference type="ChEBI" id="CHEBI:33019"/>
        <dbReference type="ChEBI" id="CHEBI:58165"/>
        <dbReference type="EC" id="4.6.1.1"/>
    </reaction>
</comment>
<dbReference type="PROSITE" id="PS00452">
    <property type="entry name" value="GUANYLATE_CYCLASE_1"/>
    <property type="match status" value="1"/>
</dbReference>
<keyword evidence="6 18" id="KW-0479">Metal-binding</keyword>
<dbReference type="Pfam" id="PF16214">
    <property type="entry name" value="AC_N"/>
    <property type="match status" value="1"/>
</dbReference>
<keyword evidence="15 20" id="KW-0464">Manganese</keyword>
<dbReference type="InterPro" id="IPR029787">
    <property type="entry name" value="Nucleotide_cyclase"/>
</dbReference>
<evidence type="ECO:0000313" key="26">
    <source>
        <dbReference type="Proteomes" id="UP000291000"/>
    </source>
</evidence>
<keyword evidence="5 23" id="KW-0812">Transmembrane</keyword>
<feature type="binding site" evidence="19">
    <location>
        <begin position="435"/>
        <end position="440"/>
    </location>
    <ligand>
        <name>ATP</name>
        <dbReference type="ChEBI" id="CHEBI:30616"/>
    </ligand>
</feature>
<evidence type="ECO:0000256" key="17">
    <source>
        <dbReference type="ARBA" id="ARBA00070494"/>
    </source>
</evidence>
<sequence length="1230" mass="137084">MSPSVRYCGEDPGPDRTPAQELGPNPLSGWQTATSLRGMALCPRLRHPPTTLLECPLAYDELRTPSGHSLGPECRGGCWQCSEPGLAAGTVRAPCAHGAASRGGTFPAPPARLEEARGLGTQPWVSADKCSPGRGVSCVDCWVGVPRWRMPAKGRYFLNEGEEGPDQDALYEKYRLTSQHGPLLLMLLLVAIAACITLIVITFSYGDPSRHRAVLGTAFFTLAVFVVLYALVYAECLHRRGLRVSALLIWACLMTLGYVLVFDFDLQRKNTCAREQVPFFLFVVFVVYTLLPFSMWEAVTAGLVSSASHLLVLAILAEAFTELNVHLGLQLLATAVVFLCGNLMGAFHKHHMQDASHDLFTYTVKCIQIRRKLRIEKRQQENLLLSVLPAHISMGMKLAIIERLKERGDRRYLPDNNFHNLYVKRHQNVSILYADIVGFTRLASDCSPKELVVVLNELFGKFDQIAKANECMRIKILGDCYYCVSGLPVSLPNHARNCVKMGLDMCEAIKQVREATGVDINMRVGIHSGNVLCGVIGLRKWQYDVWSHDVSLANRMEAAGVPGRVHITEATLKHLDKAYEVEDGHGQQRDPYLKEMNIHTYLVIDPRSQQPPQPSQHNSKNKGDATLKMRASVRMTRYLESWGAARPFAHLNQRESVSSSETLVSHGRRPKAVPLRRHRTPDRSASPKGRSEDDSYDDEMLSAIEGLSSTRPCCSKSDDFSTFGSIFLEKGFEREYRLAPIPRVRYYFACASFVFVCVLLIHVLLLSRAKTLGVSFGLVACVLGLVLALCFAYEFLRCCPARGKLRAITESVETQPLLRVSLAILTIGSLLVIAVINLPLMPFRDWGLPVGNETGLRAVSGCEMSPCYLLPDYTCSCILAFIACSVFLRMSLELKVVLLTMALVAYLALFNVSPSWQWDCCGYSMGNLTGTNGTLSSSSSCSWHLKTMINFYLVLFYTTLIMLSRQIDYYCRLDCLWKKKFKKEHEEFETMENVNRLLLENVLPAHVAAHFIGDKLNEDWYHQSYDCVCVMFASVPDFKVFYTECDVNKEGLECLRLLNEIIADFDELLLKPKFSGVEKIKTIGSTYMAAAGLSIPSGPENQDLERQHAHIGIMVEFSTALMSKLDGINRHSFNSFRLRVGINHGPVIAGVIGARKPQYDIWGNTVNVASRMESTGELGKIQVTEETCTILQGLGYSCECRGLINVKGKGELRTYFVCTDTAKFQGLGLN</sequence>
<feature type="binding site" evidence="20">
    <location>
        <position position="479"/>
    </location>
    <ligand>
        <name>Mg(2+)</name>
        <dbReference type="ChEBI" id="CHEBI:18420"/>
        <label>2</label>
        <note>catalytic</note>
    </ligand>
</feature>
<dbReference type="GO" id="GO:0046872">
    <property type="term" value="F:metal ion binding"/>
    <property type="evidence" value="ECO:0007669"/>
    <property type="project" value="UniProtKB-KW"/>
</dbReference>
<dbReference type="FunFam" id="3.30.70.1230:FF:000003">
    <property type="entry name" value="Adenylate cyclase"/>
    <property type="match status" value="1"/>
</dbReference>
<dbReference type="InterPro" id="IPR032628">
    <property type="entry name" value="AC_N"/>
</dbReference>
<evidence type="ECO:0000256" key="18">
    <source>
        <dbReference type="PIRNR" id="PIRNR039050"/>
    </source>
</evidence>
<dbReference type="InterPro" id="IPR018297">
    <property type="entry name" value="A/G_cyclase_CS"/>
</dbReference>
<name>A0A452G200_CAPHI</name>
<feature type="transmembrane region" description="Helical" evidence="23">
    <location>
        <begin position="301"/>
        <end position="320"/>
    </location>
</feature>
<dbReference type="CDD" id="cd07302">
    <property type="entry name" value="CHD"/>
    <property type="match status" value="2"/>
</dbReference>
<feature type="compositionally biased region" description="Basic residues" evidence="22">
    <location>
        <begin position="666"/>
        <end position="680"/>
    </location>
</feature>
<feature type="transmembrane region" description="Helical" evidence="23">
    <location>
        <begin position="746"/>
        <end position="766"/>
    </location>
</feature>
<feature type="binding site" evidence="20">
    <location>
        <position position="479"/>
    </location>
    <ligand>
        <name>Mg(2+)</name>
        <dbReference type="ChEBI" id="CHEBI:18420"/>
        <label>1</label>
        <note>catalytic</note>
    </ligand>
</feature>
<feature type="binding site" evidence="20">
    <location>
        <position position="435"/>
    </location>
    <ligand>
        <name>Mg(2+)</name>
        <dbReference type="ChEBI" id="CHEBI:18420"/>
        <label>2</label>
        <note>catalytic</note>
    </ligand>
</feature>
<keyword evidence="14" id="KW-0325">Glycoprotein</keyword>
<evidence type="ECO:0000256" key="21">
    <source>
        <dbReference type="RuleBase" id="RU000405"/>
    </source>
</evidence>
<keyword evidence="11 23" id="KW-1133">Transmembrane helix</keyword>
<evidence type="ECO:0000256" key="19">
    <source>
        <dbReference type="PIRSR" id="PIRSR039050-50"/>
    </source>
</evidence>
<keyword evidence="26" id="KW-1185">Reference proteome</keyword>
<feature type="region of interest" description="Disordered" evidence="22">
    <location>
        <begin position="653"/>
        <end position="697"/>
    </location>
</feature>
<evidence type="ECO:0000256" key="13">
    <source>
        <dbReference type="ARBA" id="ARBA00023136"/>
    </source>
</evidence>
<comment type="cofactor">
    <cofactor evidence="2">
        <name>Mn(2+)</name>
        <dbReference type="ChEBI" id="CHEBI:29035"/>
    </cofactor>
</comment>
<dbReference type="GeneTree" id="ENSGT00940000159096"/>
<feature type="transmembrane region" description="Helical" evidence="23">
    <location>
        <begin position="772"/>
        <end position="796"/>
    </location>
</feature>
<evidence type="ECO:0000256" key="9">
    <source>
        <dbReference type="ARBA" id="ARBA00022840"/>
    </source>
</evidence>
<dbReference type="SUPFAM" id="SSF55073">
    <property type="entry name" value="Nucleotide cyclase"/>
    <property type="match status" value="2"/>
</dbReference>
<dbReference type="InterPro" id="IPR009398">
    <property type="entry name" value="Adcy_conserved_dom"/>
</dbReference>
<dbReference type="STRING" id="9925.ENSCHIP00000030493"/>
<evidence type="ECO:0000256" key="5">
    <source>
        <dbReference type="ARBA" id="ARBA00022692"/>
    </source>
</evidence>
<evidence type="ECO:0000256" key="4">
    <source>
        <dbReference type="ARBA" id="ARBA00012201"/>
    </source>
</evidence>
<dbReference type="GO" id="GO:0007193">
    <property type="term" value="P:adenylate cyclase-inhibiting G protein-coupled receptor signaling pathway"/>
    <property type="evidence" value="ECO:0007669"/>
    <property type="project" value="TreeGrafter"/>
</dbReference>
<evidence type="ECO:0000313" key="25">
    <source>
        <dbReference type="Ensembl" id="ENSCHIP00000030493.1"/>
    </source>
</evidence>
<evidence type="ECO:0000256" key="2">
    <source>
        <dbReference type="ARBA" id="ARBA00001936"/>
    </source>
</evidence>
<evidence type="ECO:0000256" key="1">
    <source>
        <dbReference type="ARBA" id="ARBA00001593"/>
    </source>
</evidence>
<feature type="transmembrane region" description="Helical" evidence="23">
    <location>
        <begin position="870"/>
        <end position="889"/>
    </location>
</feature>
<dbReference type="GO" id="GO:0002819">
    <property type="term" value="P:regulation of adaptive immune response"/>
    <property type="evidence" value="ECO:0007669"/>
    <property type="project" value="Ensembl"/>
</dbReference>
<comment type="subcellular location">
    <subcellularLocation>
        <location evidence="3">Membrane</location>
        <topology evidence="3">Multi-pass membrane protein</topology>
    </subcellularLocation>
</comment>
<keyword evidence="7" id="KW-0677">Repeat</keyword>
<comment type="similarity">
    <text evidence="18 21">Belongs to the adenylyl cyclase class-4/guanylyl cyclase family.</text>
</comment>
<feature type="transmembrane region" description="Helical" evidence="23">
    <location>
        <begin position="817"/>
        <end position="840"/>
    </location>
</feature>
<dbReference type="Pfam" id="PF00211">
    <property type="entry name" value="Guanylate_cyc"/>
    <property type="match status" value="2"/>
</dbReference>
<dbReference type="GO" id="GO:0006171">
    <property type="term" value="P:cAMP biosynthetic process"/>
    <property type="evidence" value="ECO:0007669"/>
    <property type="project" value="UniProtKB-KW"/>
</dbReference>
<protein>
    <recommendedName>
        <fullName evidence="17 18">Adenylate cyclase type 7</fullName>
        <ecNumber evidence="4 18">4.6.1.1</ecNumber>
    </recommendedName>
</protein>
<dbReference type="EMBL" id="LWLT01000020">
    <property type="status" value="NOT_ANNOTATED_CDS"/>
    <property type="molecule type" value="Genomic_DNA"/>
</dbReference>
<dbReference type="GO" id="GO:0035556">
    <property type="term" value="P:intracellular signal transduction"/>
    <property type="evidence" value="ECO:0007669"/>
    <property type="project" value="InterPro"/>
</dbReference>
<feature type="domain" description="Guanylate cyclase" evidence="24">
    <location>
        <begin position="430"/>
        <end position="557"/>
    </location>
</feature>
<feature type="transmembrane region" description="Helical" evidence="23">
    <location>
        <begin position="276"/>
        <end position="295"/>
    </location>
</feature>
<dbReference type="PANTHER" id="PTHR45627:SF9">
    <property type="entry name" value="ADENYLATE CYCLASE TYPE 7"/>
    <property type="match status" value="1"/>
</dbReference>
<dbReference type="Proteomes" id="UP000291000">
    <property type="component" value="Chromosome 18"/>
</dbReference>